<reference evidence="5 6" key="1">
    <citation type="submission" date="2016-10" db="EMBL/GenBank/DDBJ databases">
        <title>Chromobacterium muskegensis sp. nov., an insecticidal bacterium isolated from Sphagnum bogs.</title>
        <authorList>
            <person name="Sparks M.E."/>
            <person name="Blackburn M.B."/>
            <person name="Gundersen-Rindal D.E."/>
            <person name="Mitchell A."/>
            <person name="Farrar R."/>
            <person name="Kuhar D."/>
        </authorList>
    </citation>
    <scope>NUCLEOTIDE SEQUENCE [LARGE SCALE GENOMIC DNA]</scope>
    <source>
        <strain evidence="5 6">21-1</strain>
    </source>
</reference>
<dbReference type="Gene3D" id="3.30.360.10">
    <property type="entry name" value="Dihydrodipicolinate Reductase, domain 2"/>
    <property type="match status" value="1"/>
</dbReference>
<evidence type="ECO:0000256" key="1">
    <source>
        <dbReference type="ARBA" id="ARBA00010928"/>
    </source>
</evidence>
<dbReference type="InterPro" id="IPR051317">
    <property type="entry name" value="Gfo/Idh/MocA_oxidoreduct"/>
</dbReference>
<dbReference type="InterPro" id="IPR000683">
    <property type="entry name" value="Gfo/Idh/MocA-like_OxRdtase_N"/>
</dbReference>
<dbReference type="EMBL" id="CP017707">
    <property type="protein sequence ID" value="AOZ51014.1"/>
    <property type="molecule type" value="Genomic_DNA"/>
</dbReference>
<evidence type="ECO:0000256" key="2">
    <source>
        <dbReference type="ARBA" id="ARBA00023002"/>
    </source>
</evidence>
<keyword evidence="2" id="KW-0560">Oxidoreductase</keyword>
<dbReference type="InterPro" id="IPR055170">
    <property type="entry name" value="GFO_IDH_MocA-like_dom"/>
</dbReference>
<evidence type="ECO:0008006" key="7">
    <source>
        <dbReference type="Google" id="ProtNLM"/>
    </source>
</evidence>
<dbReference type="KEGG" id="cvc:BKX93_14135"/>
<dbReference type="PANTHER" id="PTHR43708">
    <property type="entry name" value="CONSERVED EXPRESSED OXIDOREDUCTASE (EUROFUNG)"/>
    <property type="match status" value="1"/>
</dbReference>
<dbReference type="InterPro" id="IPR036291">
    <property type="entry name" value="NAD(P)-bd_dom_sf"/>
</dbReference>
<dbReference type="Gene3D" id="3.40.50.720">
    <property type="entry name" value="NAD(P)-binding Rossmann-like Domain"/>
    <property type="match status" value="1"/>
</dbReference>
<dbReference type="AlphaFoldDB" id="A0A1D9LIJ8"/>
<gene>
    <name evidence="5" type="ORF">BKX93_14135</name>
</gene>
<protein>
    <recommendedName>
        <fullName evidence="7">Gfo/Idh/MocA-like oxidoreductase N-terminal domain-containing protein</fullName>
    </recommendedName>
</protein>
<evidence type="ECO:0000313" key="6">
    <source>
        <dbReference type="Proteomes" id="UP000178776"/>
    </source>
</evidence>
<accession>A0A1D9LIJ8</accession>
<dbReference type="SUPFAM" id="SSF55347">
    <property type="entry name" value="Glyceraldehyde-3-phosphate dehydrogenase-like, C-terminal domain"/>
    <property type="match status" value="1"/>
</dbReference>
<comment type="similarity">
    <text evidence="1">Belongs to the Gfo/Idh/MocA family.</text>
</comment>
<proteinExistence type="inferred from homology"/>
<evidence type="ECO:0000259" key="4">
    <source>
        <dbReference type="Pfam" id="PF22725"/>
    </source>
</evidence>
<dbReference type="GeneID" id="68842344"/>
<feature type="domain" description="Gfo/Idh/MocA-like oxidoreductase N-terminal" evidence="3">
    <location>
        <begin position="2"/>
        <end position="117"/>
    </location>
</feature>
<dbReference type="RefSeq" id="WP_070980314.1">
    <property type="nucleotide sequence ID" value="NZ_CP017707.1"/>
</dbReference>
<name>A0A1D9LIJ8_9NEIS</name>
<evidence type="ECO:0000313" key="5">
    <source>
        <dbReference type="EMBL" id="AOZ51014.1"/>
    </source>
</evidence>
<sequence>MLNVAILGCGYMAYYYAMAAFNHRALFSICGGYDTDDRRASRWAAHFHVRAYPSFEDLLADPDIDIVVNLTPPQQHFDANLRILRSGKHLYSEKPLAMTGEQARILQRVAQLHGVLLGAAPSCLLSPAVTLAAQLLEQGAIGRPRFLHLSMHDFRVDLARPERWINPLGVGWPYANEFETGCTAEHSAYSLSIALAWFGPVKSVNSLTRTAIPDKRVAGAPLPPGPSPDFTTSVLDFANGVTGHLTCGIVCDIADRSIAIHGDEGSLALEDCWDYFSPLRLARRRPLGDGQHVESRTIAPERGAGFIHDYGMEMDQCMGIANLCLAIRNHSPLLCGGELAIHATELCERISNGGSAQLDASFQPLSAQPWMAAARAALGAPPLIAWRQEQGTPAAALPASKPMAGIHLDTLPAMPAAPACLYAAGNDSELPRQLEETLAAGLPAYLPPSRLAQLLLRNGPRPDLSSPWLKSGLPAGYRADIRDALRQSLPPKQLETLRWEWTTAAPADRLADALALCGLLADWPDAPVELRFGPNQRDDIRLDLQWSNGPRIEMRIRRGEADAIQAHASLRGMAEFIVPEAWLAAALRPDPEAALRQLSWLARLPAHHVDWQPAHSFRFAALLYALPAPAQALFH</sequence>
<dbReference type="PANTHER" id="PTHR43708:SF5">
    <property type="entry name" value="CONSERVED EXPRESSED OXIDOREDUCTASE (EUROFUNG)-RELATED"/>
    <property type="match status" value="1"/>
</dbReference>
<dbReference type="Proteomes" id="UP000178776">
    <property type="component" value="Chromosome"/>
</dbReference>
<dbReference type="SUPFAM" id="SSF51735">
    <property type="entry name" value="NAD(P)-binding Rossmann-fold domains"/>
    <property type="match status" value="1"/>
</dbReference>
<dbReference type="STRING" id="1108595.BKX93_14135"/>
<dbReference type="Pfam" id="PF22725">
    <property type="entry name" value="GFO_IDH_MocA_C3"/>
    <property type="match status" value="1"/>
</dbReference>
<dbReference type="Pfam" id="PF01408">
    <property type="entry name" value="GFO_IDH_MocA"/>
    <property type="match status" value="1"/>
</dbReference>
<dbReference type="GO" id="GO:0016491">
    <property type="term" value="F:oxidoreductase activity"/>
    <property type="evidence" value="ECO:0007669"/>
    <property type="project" value="UniProtKB-KW"/>
</dbReference>
<dbReference type="GO" id="GO:0000166">
    <property type="term" value="F:nucleotide binding"/>
    <property type="evidence" value="ECO:0007669"/>
    <property type="project" value="InterPro"/>
</dbReference>
<organism evidence="5 6">
    <name type="scientific">Chromobacterium vaccinii</name>
    <dbReference type="NCBI Taxonomy" id="1108595"/>
    <lineage>
        <taxon>Bacteria</taxon>
        <taxon>Pseudomonadati</taxon>
        <taxon>Pseudomonadota</taxon>
        <taxon>Betaproteobacteria</taxon>
        <taxon>Neisseriales</taxon>
        <taxon>Chromobacteriaceae</taxon>
        <taxon>Chromobacterium</taxon>
    </lineage>
</organism>
<evidence type="ECO:0000259" key="3">
    <source>
        <dbReference type="Pfam" id="PF01408"/>
    </source>
</evidence>
<feature type="domain" description="GFO/IDH/MocA-like oxidoreductase" evidence="4">
    <location>
        <begin position="132"/>
        <end position="267"/>
    </location>
</feature>